<dbReference type="AlphaFoldDB" id="A0A5B8CTY0"/>
<dbReference type="KEGG" id="mmec:FIU01_09705"/>
<proteinExistence type="predicted"/>
<dbReference type="InterPro" id="IPR021223">
    <property type="entry name" value="AbiGi"/>
</dbReference>
<dbReference type="Proteomes" id="UP000311008">
    <property type="component" value="Chromosome"/>
</dbReference>
<gene>
    <name evidence="1" type="ORF">FIU01_09705</name>
</gene>
<evidence type="ECO:0000313" key="2">
    <source>
        <dbReference type="Proteomes" id="UP000311008"/>
    </source>
</evidence>
<dbReference type="EMBL" id="CP040946">
    <property type="protein sequence ID" value="QDC44767.1"/>
    <property type="molecule type" value="Genomic_DNA"/>
</dbReference>
<protein>
    <submittedName>
        <fullName evidence="1">Uncharacterized protein</fullName>
    </submittedName>
</protein>
<sequence length="326" mass="36504">MQPTSFIHSFPRPQKDESEVQVQQRALKILTLIKELGFVMAPEVVEWNSEMMGLNKKPLQILQRRVCFTEINASELKEHSKQFGPIALSFDKTVLRDVGAMPVIYSPQGTGGPLSELATFAVKAASATKHVMSQFQELKVSSDATTVQSKLQGTPIDPDYLLELTNTNSQGKVDAIFKIKAADAKGLLQYVGYNNIPFDHSIGMFNIFLNMFYPTDNLHNNESLGYYRLREWRIIAGDLNINGKPLGRTLTPEEIKKVIAVDPTFWNKSVKVDGKTQQRKELALIYQPTTENWNPLDHIEAIYAPSTIHDQIRAIVGGAIPIHTPA</sequence>
<dbReference type="RefSeq" id="WP_140004097.1">
    <property type="nucleotide sequence ID" value="NZ_CP040946.1"/>
</dbReference>
<organism evidence="1 2">
    <name type="scientific">Methylophilus medardicus</name>
    <dbReference type="NCBI Taxonomy" id="2588534"/>
    <lineage>
        <taxon>Bacteria</taxon>
        <taxon>Pseudomonadati</taxon>
        <taxon>Pseudomonadota</taxon>
        <taxon>Betaproteobacteria</taxon>
        <taxon>Nitrosomonadales</taxon>
        <taxon>Methylophilaceae</taxon>
        <taxon>Methylophilus</taxon>
    </lineage>
</organism>
<reference evidence="2" key="1">
    <citation type="journal article" date="2019" name="ISME J.">
        <title>Evolution in action: habitat transition from sediment to the pelagial leads to genome streamlining in Methylophilaceae.</title>
        <authorList>
            <person name="Salcher M."/>
            <person name="Schaefle D."/>
            <person name="Kaspar M."/>
            <person name="Neuenschwander S.M."/>
            <person name="Ghai R."/>
        </authorList>
    </citation>
    <scope>NUCLEOTIDE SEQUENCE [LARGE SCALE GENOMIC DNA]</scope>
    <source>
        <strain evidence="2">MMS-M-51</strain>
    </source>
</reference>
<name>A0A5B8CTY0_9PROT</name>
<keyword evidence="2" id="KW-1185">Reference proteome</keyword>
<dbReference type="OrthoDB" id="1550430at2"/>
<evidence type="ECO:0000313" key="1">
    <source>
        <dbReference type="EMBL" id="QDC44767.1"/>
    </source>
</evidence>
<accession>A0A5B8CTY0</accession>
<dbReference type="Pfam" id="PF10899">
    <property type="entry name" value="AbiGi"/>
    <property type="match status" value="1"/>
</dbReference>